<evidence type="ECO:0000313" key="1">
    <source>
        <dbReference type="EMBL" id="OTG18241.1"/>
    </source>
</evidence>
<protein>
    <submittedName>
        <fullName evidence="1">Uncharacterized protein</fullName>
    </submittedName>
</protein>
<dbReference type="EMBL" id="CM007897">
    <property type="protein sequence ID" value="OTG18241.1"/>
    <property type="molecule type" value="Genomic_DNA"/>
</dbReference>
<evidence type="ECO:0000313" key="2">
    <source>
        <dbReference type="Proteomes" id="UP000215914"/>
    </source>
</evidence>
<dbReference type="InParanoid" id="A0A251U7F7"/>
<dbReference type="Proteomes" id="UP000215914">
    <property type="component" value="Chromosome 8"/>
</dbReference>
<proteinExistence type="predicted"/>
<organism evidence="1 2">
    <name type="scientific">Helianthus annuus</name>
    <name type="common">Common sunflower</name>
    <dbReference type="NCBI Taxonomy" id="4232"/>
    <lineage>
        <taxon>Eukaryota</taxon>
        <taxon>Viridiplantae</taxon>
        <taxon>Streptophyta</taxon>
        <taxon>Embryophyta</taxon>
        <taxon>Tracheophyta</taxon>
        <taxon>Spermatophyta</taxon>
        <taxon>Magnoliopsida</taxon>
        <taxon>eudicotyledons</taxon>
        <taxon>Gunneridae</taxon>
        <taxon>Pentapetalae</taxon>
        <taxon>asterids</taxon>
        <taxon>campanulids</taxon>
        <taxon>Asterales</taxon>
        <taxon>Asteraceae</taxon>
        <taxon>Asteroideae</taxon>
        <taxon>Heliantheae alliance</taxon>
        <taxon>Heliantheae</taxon>
        <taxon>Helianthus</taxon>
    </lineage>
</organism>
<gene>
    <name evidence="1" type="ORF">HannXRQ_Chr08g0220941</name>
</gene>
<dbReference type="AlphaFoldDB" id="A0A251U7F7"/>
<sequence length="64" mass="7453">MRVENMLKQPCNVQKGIISFYYIKECMDHRNTELTHTISRTLLLSTTCNHSQTLILVLESHCNT</sequence>
<reference evidence="2" key="1">
    <citation type="journal article" date="2017" name="Nature">
        <title>The sunflower genome provides insights into oil metabolism, flowering and Asterid evolution.</title>
        <authorList>
            <person name="Badouin H."/>
            <person name="Gouzy J."/>
            <person name="Grassa C.J."/>
            <person name="Murat F."/>
            <person name="Staton S.E."/>
            <person name="Cottret L."/>
            <person name="Lelandais-Briere C."/>
            <person name="Owens G.L."/>
            <person name="Carrere S."/>
            <person name="Mayjonade B."/>
            <person name="Legrand L."/>
            <person name="Gill N."/>
            <person name="Kane N.C."/>
            <person name="Bowers J.E."/>
            <person name="Hubner S."/>
            <person name="Bellec A."/>
            <person name="Berard A."/>
            <person name="Berges H."/>
            <person name="Blanchet N."/>
            <person name="Boniface M.C."/>
            <person name="Brunel D."/>
            <person name="Catrice O."/>
            <person name="Chaidir N."/>
            <person name="Claudel C."/>
            <person name="Donnadieu C."/>
            <person name="Faraut T."/>
            <person name="Fievet G."/>
            <person name="Helmstetter N."/>
            <person name="King M."/>
            <person name="Knapp S.J."/>
            <person name="Lai Z."/>
            <person name="Le Paslier M.C."/>
            <person name="Lippi Y."/>
            <person name="Lorenzon L."/>
            <person name="Mandel J.R."/>
            <person name="Marage G."/>
            <person name="Marchand G."/>
            <person name="Marquand E."/>
            <person name="Bret-Mestries E."/>
            <person name="Morien E."/>
            <person name="Nambeesan S."/>
            <person name="Nguyen T."/>
            <person name="Pegot-Espagnet P."/>
            <person name="Pouilly N."/>
            <person name="Raftis F."/>
            <person name="Sallet E."/>
            <person name="Schiex T."/>
            <person name="Thomas J."/>
            <person name="Vandecasteele C."/>
            <person name="Vares D."/>
            <person name="Vear F."/>
            <person name="Vautrin S."/>
            <person name="Crespi M."/>
            <person name="Mangin B."/>
            <person name="Burke J.M."/>
            <person name="Salse J."/>
            <person name="Munos S."/>
            <person name="Vincourt P."/>
            <person name="Rieseberg L.H."/>
            <person name="Langlade N.B."/>
        </authorList>
    </citation>
    <scope>NUCLEOTIDE SEQUENCE [LARGE SCALE GENOMIC DNA]</scope>
    <source>
        <strain evidence="2">cv. SF193</strain>
    </source>
</reference>
<name>A0A251U7F7_HELAN</name>
<accession>A0A251U7F7</accession>
<keyword evidence="2" id="KW-1185">Reference proteome</keyword>